<dbReference type="InterPro" id="IPR011009">
    <property type="entry name" value="Kinase-like_dom_sf"/>
</dbReference>
<evidence type="ECO:0000313" key="10">
    <source>
        <dbReference type="RefSeq" id="XP_013396622.1"/>
    </source>
</evidence>
<feature type="compositionally biased region" description="Basic and acidic residues" evidence="7">
    <location>
        <begin position="548"/>
        <end position="575"/>
    </location>
</feature>
<dbReference type="GeneID" id="106163548"/>
<dbReference type="CDD" id="cd14103">
    <property type="entry name" value="STKc_MLCK"/>
    <property type="match status" value="1"/>
</dbReference>
<feature type="domain" description="Protein kinase" evidence="8">
    <location>
        <begin position="48"/>
        <end position="303"/>
    </location>
</feature>
<evidence type="ECO:0000256" key="5">
    <source>
        <dbReference type="ARBA" id="ARBA00022840"/>
    </source>
</evidence>
<evidence type="ECO:0000313" key="9">
    <source>
        <dbReference type="Proteomes" id="UP000085678"/>
    </source>
</evidence>
<evidence type="ECO:0000256" key="6">
    <source>
        <dbReference type="PROSITE-ProRule" id="PRU10141"/>
    </source>
</evidence>
<dbReference type="RefSeq" id="XP_013396622.1">
    <property type="nucleotide sequence ID" value="XM_013541168.1"/>
</dbReference>
<dbReference type="PANTHER" id="PTHR24342">
    <property type="entry name" value="SERINE/THREONINE-PROTEIN KINASE 17"/>
    <property type="match status" value="1"/>
</dbReference>
<dbReference type="InParanoid" id="A0A1S3IEG4"/>
<dbReference type="SUPFAM" id="SSF56112">
    <property type="entry name" value="Protein kinase-like (PK-like)"/>
    <property type="match status" value="1"/>
</dbReference>
<feature type="compositionally biased region" description="Basic and acidic residues" evidence="7">
    <location>
        <begin position="612"/>
        <end position="688"/>
    </location>
</feature>
<evidence type="ECO:0000259" key="8">
    <source>
        <dbReference type="PROSITE" id="PS50011"/>
    </source>
</evidence>
<feature type="binding site" evidence="6">
    <location>
        <position position="77"/>
    </location>
    <ligand>
        <name>ATP</name>
        <dbReference type="ChEBI" id="CHEBI:30616"/>
    </ligand>
</feature>
<keyword evidence="4 10" id="KW-0418">Kinase</keyword>
<dbReference type="Proteomes" id="UP000085678">
    <property type="component" value="Unplaced"/>
</dbReference>
<protein>
    <submittedName>
        <fullName evidence="10">Probable serine/threonine-protein kinase fhkE</fullName>
    </submittedName>
</protein>
<dbReference type="GO" id="GO:0004674">
    <property type="term" value="F:protein serine/threonine kinase activity"/>
    <property type="evidence" value="ECO:0007669"/>
    <property type="project" value="UniProtKB-KW"/>
</dbReference>
<evidence type="ECO:0000256" key="1">
    <source>
        <dbReference type="ARBA" id="ARBA00022527"/>
    </source>
</evidence>
<evidence type="ECO:0000256" key="2">
    <source>
        <dbReference type="ARBA" id="ARBA00022679"/>
    </source>
</evidence>
<feature type="compositionally biased region" description="Polar residues" evidence="7">
    <location>
        <begin position="381"/>
        <end position="394"/>
    </location>
</feature>
<dbReference type="InterPro" id="IPR017441">
    <property type="entry name" value="Protein_kinase_ATP_BS"/>
</dbReference>
<proteinExistence type="predicted"/>
<dbReference type="AlphaFoldDB" id="A0A1S3IEG4"/>
<evidence type="ECO:0000256" key="3">
    <source>
        <dbReference type="ARBA" id="ARBA00022741"/>
    </source>
</evidence>
<feature type="compositionally biased region" description="Basic and acidic residues" evidence="7">
    <location>
        <begin position="427"/>
        <end position="439"/>
    </location>
</feature>
<dbReference type="GO" id="GO:0035556">
    <property type="term" value="P:intracellular signal transduction"/>
    <property type="evidence" value="ECO:0007669"/>
    <property type="project" value="TreeGrafter"/>
</dbReference>
<dbReference type="Gene3D" id="3.30.200.20">
    <property type="entry name" value="Phosphorylase Kinase, domain 1"/>
    <property type="match status" value="1"/>
</dbReference>
<dbReference type="InterPro" id="IPR000719">
    <property type="entry name" value="Prot_kinase_dom"/>
</dbReference>
<dbReference type="STRING" id="7574.A0A1S3IEG4"/>
<dbReference type="PANTHER" id="PTHR24342:SF20">
    <property type="entry name" value="MYOSIN LIGHT CHAIN KINASE, SMOOTH MUSCLE"/>
    <property type="match status" value="1"/>
</dbReference>
<keyword evidence="3 6" id="KW-0547">Nucleotide-binding</keyword>
<dbReference type="Pfam" id="PF00069">
    <property type="entry name" value="Pkinase"/>
    <property type="match status" value="1"/>
</dbReference>
<feature type="region of interest" description="Disordered" evidence="7">
    <location>
        <begin position="357"/>
        <end position="718"/>
    </location>
</feature>
<dbReference type="OrthoDB" id="10260894at2759"/>
<keyword evidence="5 6" id="KW-0067">ATP-binding</keyword>
<feature type="compositionally biased region" description="Basic and acidic residues" evidence="7">
    <location>
        <begin position="496"/>
        <end position="512"/>
    </location>
</feature>
<feature type="compositionally biased region" description="Low complexity" evidence="7">
    <location>
        <begin position="598"/>
        <end position="611"/>
    </location>
</feature>
<accession>A0A1S3IEG4</accession>
<organism evidence="9 10">
    <name type="scientific">Lingula anatina</name>
    <name type="common">Brachiopod</name>
    <name type="synonym">Lingula unguis</name>
    <dbReference type="NCBI Taxonomy" id="7574"/>
    <lineage>
        <taxon>Eukaryota</taxon>
        <taxon>Metazoa</taxon>
        <taxon>Spiralia</taxon>
        <taxon>Lophotrochozoa</taxon>
        <taxon>Brachiopoda</taxon>
        <taxon>Linguliformea</taxon>
        <taxon>Lingulata</taxon>
        <taxon>Lingulida</taxon>
        <taxon>Linguloidea</taxon>
        <taxon>Lingulidae</taxon>
        <taxon>Lingula</taxon>
    </lineage>
</organism>
<feature type="region of interest" description="Disordered" evidence="7">
    <location>
        <begin position="752"/>
        <end position="776"/>
    </location>
</feature>
<dbReference type="KEGG" id="lak:106163548"/>
<dbReference type="PROSITE" id="PS00108">
    <property type="entry name" value="PROTEIN_KINASE_ST"/>
    <property type="match status" value="1"/>
</dbReference>
<keyword evidence="1" id="KW-0723">Serine/threonine-protein kinase</keyword>
<dbReference type="PROSITE" id="PS50011">
    <property type="entry name" value="PROTEIN_KINASE_DOM"/>
    <property type="match status" value="1"/>
</dbReference>
<feature type="compositionally biased region" description="Basic and acidic residues" evidence="7">
    <location>
        <begin position="405"/>
        <end position="419"/>
    </location>
</feature>
<dbReference type="GO" id="GO:0005634">
    <property type="term" value="C:nucleus"/>
    <property type="evidence" value="ECO:0007669"/>
    <property type="project" value="TreeGrafter"/>
</dbReference>
<name>A0A1S3IEG4_LINAN</name>
<feature type="compositionally biased region" description="Basic residues" evidence="7">
    <location>
        <begin position="763"/>
        <end position="776"/>
    </location>
</feature>
<keyword evidence="2" id="KW-0808">Transferase</keyword>
<dbReference type="SMART" id="SM00220">
    <property type="entry name" value="S_TKc"/>
    <property type="match status" value="1"/>
</dbReference>
<evidence type="ECO:0000256" key="4">
    <source>
        <dbReference type="ARBA" id="ARBA00022777"/>
    </source>
</evidence>
<dbReference type="FunFam" id="1.10.510.10:FF:000594">
    <property type="entry name" value="Myosin light chain kinase isoform-III"/>
    <property type="match status" value="1"/>
</dbReference>
<gene>
    <name evidence="10" type="primary">LOC106163548</name>
</gene>
<dbReference type="PROSITE" id="PS00107">
    <property type="entry name" value="PROTEIN_KINASE_ATP"/>
    <property type="match status" value="1"/>
</dbReference>
<dbReference type="GO" id="GO:0005524">
    <property type="term" value="F:ATP binding"/>
    <property type="evidence" value="ECO:0007669"/>
    <property type="project" value="UniProtKB-UniRule"/>
</dbReference>
<feature type="compositionally biased region" description="Basic and acidic residues" evidence="7">
    <location>
        <begin position="446"/>
        <end position="485"/>
    </location>
</feature>
<evidence type="ECO:0000256" key="7">
    <source>
        <dbReference type="SAM" id="MobiDB-lite"/>
    </source>
</evidence>
<reference evidence="10" key="1">
    <citation type="submission" date="2025-08" db="UniProtKB">
        <authorList>
            <consortium name="RefSeq"/>
        </authorList>
    </citation>
    <scope>IDENTIFICATION</scope>
    <source>
        <tissue evidence="10">Gonads</tissue>
    </source>
</reference>
<dbReference type="GO" id="GO:0043065">
    <property type="term" value="P:positive regulation of apoptotic process"/>
    <property type="evidence" value="ECO:0007669"/>
    <property type="project" value="TreeGrafter"/>
</dbReference>
<keyword evidence="9" id="KW-1185">Reference proteome</keyword>
<dbReference type="Gene3D" id="1.10.510.10">
    <property type="entry name" value="Transferase(Phosphotransferase) domain 1"/>
    <property type="match status" value="1"/>
</dbReference>
<feature type="compositionally biased region" description="Basic and acidic residues" evidence="7">
    <location>
        <begin position="523"/>
        <end position="535"/>
    </location>
</feature>
<feature type="compositionally biased region" description="Basic and acidic residues" evidence="7">
    <location>
        <begin position="360"/>
        <end position="378"/>
    </location>
</feature>
<dbReference type="InterPro" id="IPR008271">
    <property type="entry name" value="Ser/Thr_kinase_AS"/>
</dbReference>
<sequence length="776" mass="87905">MSIPAINVQRTESGNIIKVDESEPDNVDALPFRVRDVIIKHHDVTEEYKLLEYLGRGRFGEVNRCENKATGEIFACKKINTERPSDKKEVMLEIEVMKQLQHPMLLQLVDAFEIEKHMLLVTEYIAGGELFDRVIEDEFVLTEKACVMFLRQICEGVGFMHSKNVVHLDLKPENILCLTRTGNRIKIIDFGLARHYKPGQQLHVLFGTPEFMAPEVVNYEPISVQADMWSVGVITYILISGLSPFMGNIDSETLANVSRGTYSFDYEDFAETSNECKDFIAKLLIKDPKKRLTAAQCLDHTWLKKSRKKMLSMKRMKTTRLKLFVYRRKWQKLVNTIVALKRMGFIMNKNNGNIKPVLGLHDDKPPASKASSEVKPETPGRGSSPSTPISTTVNDVKKEPSRRRSNLDHSTDKTAETPKKSSNSRISEVKNTDTHERASRVSPGSAEKKSEAKLEEKTTRASERQRSSPGRNEKQSEIKSEDLGTKRSQRSSPLRSEIKSNEKVDKSSDRLQKTRGVSPEISKPTKPETKVDDIPVRTSRVNRLSPIKTEKKSDELPKRPIPEEPLSKPRNRVDEDSPDIGIRPRRQSPAPVVTTPNSASRLSPLRSSPARQSEEPLRSIGRDRRSPPARQYEEPLHAIGRDRKSPPARNYEEPLRGDKRSSPVRHQQEHLDSPKRVSPVRRLDDDSHLGIGPRSGRNGHQLYHEPEMKQDAPPTTGRINMNLLVPETNKSYGGQEGPCSLPRVFVERLAPPDNAAAQAPKEGKKKQRMYKPKSKN</sequence>